<accession>A0A0F4GR82</accession>
<keyword evidence="4" id="KW-0833">Ubl conjugation pathway</keyword>
<evidence type="ECO:0000259" key="7">
    <source>
        <dbReference type="PROSITE" id="PS50600"/>
    </source>
</evidence>
<feature type="compositionally biased region" description="Polar residues" evidence="6">
    <location>
        <begin position="18"/>
        <end position="36"/>
    </location>
</feature>
<protein>
    <recommendedName>
        <fullName evidence="7">Ubiquitin-like protease family profile domain-containing protein</fullName>
    </recommendedName>
</protein>
<evidence type="ECO:0000313" key="8">
    <source>
        <dbReference type="EMBL" id="KJX99547.1"/>
    </source>
</evidence>
<organism evidence="8 9">
    <name type="scientific">Zymoseptoria brevis</name>
    <dbReference type="NCBI Taxonomy" id="1047168"/>
    <lineage>
        <taxon>Eukaryota</taxon>
        <taxon>Fungi</taxon>
        <taxon>Dikarya</taxon>
        <taxon>Ascomycota</taxon>
        <taxon>Pezizomycotina</taxon>
        <taxon>Dothideomycetes</taxon>
        <taxon>Dothideomycetidae</taxon>
        <taxon>Mycosphaerellales</taxon>
        <taxon>Mycosphaerellaceae</taxon>
        <taxon>Zymoseptoria</taxon>
    </lineage>
</organism>
<feature type="compositionally biased region" description="Acidic residues" evidence="6">
    <location>
        <begin position="1121"/>
        <end position="1131"/>
    </location>
</feature>
<comment type="similarity">
    <text evidence="1">Belongs to the peptidase C48 family.</text>
</comment>
<dbReference type="GO" id="GO:0016926">
    <property type="term" value="P:protein desumoylation"/>
    <property type="evidence" value="ECO:0007669"/>
    <property type="project" value="TreeGrafter"/>
</dbReference>
<feature type="compositionally biased region" description="Polar residues" evidence="6">
    <location>
        <begin position="744"/>
        <end position="756"/>
    </location>
</feature>
<dbReference type="InterPro" id="IPR003653">
    <property type="entry name" value="Peptidase_C48_C"/>
</dbReference>
<dbReference type="AlphaFoldDB" id="A0A0F4GR82"/>
<feature type="region of interest" description="Disordered" evidence="6">
    <location>
        <begin position="1"/>
        <end position="196"/>
    </location>
</feature>
<sequence length="1150" mass="127409">MPGRSYQPRNTLGKPSAQAGTKSANGDSSNSYSPGSANPRARGAATLSTTASSGRNVRQKRDLADHEAAEGMISSSANKRQRLQNGGKGGNMLDLTMDKEDYFGGQILGIQRQDPNGGPPHIKEPRQHKKSGGNDPFSFGESRQNDVDTGLKSKRNQRRMKGRLAEGSQRSRDSVRPESQSSARETSEGTSGFGQNGAAQTLAYEQRQFNNPASSRSPPERDQGIPPIHLSDGLDNAAEEAKQRRMSRQGAPADMRGLPENISNRQHHAILERSTSDAPRLATGFKRDTEGQRVPSRMTASERMRGSVDSLGNRGSSPDTLHGGTTIQNSATRKLSPSKSHTGTKSRTLGKTNPRAGQRPRQSPTQLADDEHDIPIKAIYSMQCVEKAKDLSLVWSLQSQSYLVRNGSNFVRLPSSDEYVAISRKDISQWRTSKNAIKVYINGPKSSCSIGKILIEFFDQNGVSACKDALCSSGSAIAEQTLEHDNFDRMFANVSRMAEEAYEKFCLSARAAQLAMPQNRVARSHSVQSEKIVYDRDSPVPVSAPRRMLDAHGRRHEDPVFSETTSRYFEDTEAPRKSGRVSRAPTSKPKSPTPPPKWTDKNELPAWPSMVYPSQGVRRVTVGREDIKRLDEEEFLNDNLVSFAMRHIEENMDPKHKDKVYCFNTFFYTTLNRKKGKNRLDYQAVERWTKGVDLFSKDYVVVPINAHLHWFVAIICNLPNLERKLAEADEDDGKGRDDQRSRIEPTQTELEITGSRSVPKAVTRVEMDDEQPDFGPDNDDRKSDVYEFDERGNVRSAHQEETLEPCPPTIKKGGKKSRPAPPARKYDVNQPVIITLDSLGAAHSTEIRVLKEYISAEAHGKRGMDVDVSQLSGITAKGIPEQPNYCDCGVFVVGYLKEFAKDPDKFIHKILRKEMKHEDFSDFKAPQTRDEIRRNILELGDEQQRQRLLHKQAKKATKTKASSPDAGSHKPSNLHPASSALPTLEFPPRQATQSSAVVEPPTTPCRSPAQTSPSKPVEADNDHLDFSPPKVLAGPQTRQESRPLPWNDNEDEDMLDHGGMSSALPHAPHSDGSSSTTTNSGSKSSQLDTFKNDIKEAGEAAHRNAVAAAQHERKPTLANDSQEEPEPEIAESQDSHTGQVWQGERTTFRG</sequence>
<dbReference type="PANTHER" id="PTHR46896">
    <property type="entry name" value="SENTRIN-SPECIFIC PROTEASE"/>
    <property type="match status" value="1"/>
</dbReference>
<dbReference type="GO" id="GO:0005737">
    <property type="term" value="C:cytoplasm"/>
    <property type="evidence" value="ECO:0007669"/>
    <property type="project" value="TreeGrafter"/>
</dbReference>
<dbReference type="InterPro" id="IPR051947">
    <property type="entry name" value="Sentrin-specific_protease"/>
</dbReference>
<name>A0A0F4GR82_9PEZI</name>
<keyword evidence="3" id="KW-0645">Protease</keyword>
<dbReference type="PANTHER" id="PTHR46896:SF3">
    <property type="entry name" value="FI06413P-RELATED"/>
    <property type="match status" value="1"/>
</dbReference>
<feature type="compositionally biased region" description="Polar residues" evidence="6">
    <location>
        <begin position="313"/>
        <end position="351"/>
    </location>
</feature>
<comment type="caution">
    <text evidence="8">The sequence shown here is derived from an EMBL/GenBank/DDBJ whole genome shotgun (WGS) entry which is preliminary data.</text>
</comment>
<evidence type="ECO:0000256" key="3">
    <source>
        <dbReference type="ARBA" id="ARBA00022670"/>
    </source>
</evidence>
<feature type="compositionally biased region" description="Polar residues" evidence="6">
    <location>
        <begin position="1004"/>
        <end position="1014"/>
    </location>
</feature>
<evidence type="ECO:0000256" key="5">
    <source>
        <dbReference type="ARBA" id="ARBA00022801"/>
    </source>
</evidence>
<dbReference type="GO" id="GO:0070139">
    <property type="term" value="F:SUMO-specific endopeptidase activity"/>
    <property type="evidence" value="ECO:0007669"/>
    <property type="project" value="TreeGrafter"/>
</dbReference>
<dbReference type="InterPro" id="IPR038765">
    <property type="entry name" value="Papain-like_cys_pep_sf"/>
</dbReference>
<feature type="compositionally biased region" description="Basic residues" evidence="6">
    <location>
        <begin position="949"/>
        <end position="958"/>
    </location>
</feature>
<keyword evidence="9" id="KW-1185">Reference proteome</keyword>
<dbReference type="EMBL" id="LAFY01000346">
    <property type="protein sequence ID" value="KJX99547.1"/>
    <property type="molecule type" value="Genomic_DNA"/>
</dbReference>
<dbReference type="PROSITE" id="PS50600">
    <property type="entry name" value="ULP_PROTEASE"/>
    <property type="match status" value="1"/>
</dbReference>
<feature type="region of interest" description="Disordered" evidence="6">
    <location>
        <begin position="210"/>
        <end position="370"/>
    </location>
</feature>
<dbReference type="Proteomes" id="UP000033647">
    <property type="component" value="Unassembled WGS sequence"/>
</dbReference>
<evidence type="ECO:0000256" key="6">
    <source>
        <dbReference type="SAM" id="MobiDB-lite"/>
    </source>
</evidence>
<gene>
    <name evidence="8" type="ORF">TI39_contig354g00124</name>
</gene>
<dbReference type="OrthoDB" id="442460at2759"/>
<keyword evidence="2" id="KW-0597">Phosphoprotein</keyword>
<evidence type="ECO:0000313" key="9">
    <source>
        <dbReference type="Proteomes" id="UP000033647"/>
    </source>
</evidence>
<dbReference type="GO" id="GO:0005634">
    <property type="term" value="C:nucleus"/>
    <property type="evidence" value="ECO:0007669"/>
    <property type="project" value="TreeGrafter"/>
</dbReference>
<feature type="region of interest" description="Disordered" evidence="6">
    <location>
        <begin position="537"/>
        <end position="605"/>
    </location>
</feature>
<feature type="compositionally biased region" description="Basic residues" evidence="6">
    <location>
        <begin position="152"/>
        <end position="162"/>
    </location>
</feature>
<proteinExistence type="inferred from homology"/>
<feature type="compositionally biased region" description="Basic and acidic residues" evidence="6">
    <location>
        <begin position="1090"/>
        <end position="1102"/>
    </location>
</feature>
<reference evidence="8 9" key="1">
    <citation type="submission" date="2015-03" db="EMBL/GenBank/DDBJ databases">
        <title>RNA-seq based gene annotation and comparative genomics of four Zymoseptoria species reveal species-specific pathogenicity related genes and transposable element activity.</title>
        <authorList>
            <person name="Grandaubert J."/>
            <person name="Bhattacharyya A."/>
            <person name="Stukenbrock E.H."/>
        </authorList>
    </citation>
    <scope>NUCLEOTIDE SEQUENCE [LARGE SCALE GENOMIC DNA]</scope>
    <source>
        <strain evidence="8 9">Zb18110</strain>
    </source>
</reference>
<feature type="compositionally biased region" description="Low complexity" evidence="6">
    <location>
        <begin position="1070"/>
        <end position="1085"/>
    </location>
</feature>
<dbReference type="SUPFAM" id="SSF54001">
    <property type="entry name" value="Cysteine proteinases"/>
    <property type="match status" value="1"/>
</dbReference>
<dbReference type="Pfam" id="PF02902">
    <property type="entry name" value="Peptidase_C48"/>
    <property type="match status" value="1"/>
</dbReference>
<dbReference type="GO" id="GO:0006508">
    <property type="term" value="P:proteolysis"/>
    <property type="evidence" value="ECO:0007669"/>
    <property type="project" value="UniProtKB-KW"/>
</dbReference>
<dbReference type="STRING" id="1047168.A0A0F4GR82"/>
<feature type="compositionally biased region" description="Basic and acidic residues" evidence="6">
    <location>
        <begin position="778"/>
        <end position="801"/>
    </location>
</feature>
<feature type="domain" description="Ubiquitin-like protease family profile" evidence="7">
    <location>
        <begin position="620"/>
        <end position="899"/>
    </location>
</feature>
<keyword evidence="5" id="KW-0378">Hydrolase</keyword>
<feature type="compositionally biased region" description="Polar residues" evidence="6">
    <location>
        <begin position="177"/>
        <end position="190"/>
    </location>
</feature>
<feature type="region of interest" description="Disordered" evidence="6">
    <location>
        <begin position="949"/>
        <end position="1150"/>
    </location>
</feature>
<evidence type="ECO:0000256" key="2">
    <source>
        <dbReference type="ARBA" id="ARBA00022553"/>
    </source>
</evidence>
<feature type="compositionally biased region" description="Basic and acidic residues" evidence="6">
    <location>
        <begin position="728"/>
        <end position="743"/>
    </location>
</feature>
<feature type="compositionally biased region" description="Basic and acidic residues" evidence="6">
    <location>
        <begin position="547"/>
        <end position="559"/>
    </location>
</feature>
<feature type="region of interest" description="Disordered" evidence="6">
    <location>
        <begin position="728"/>
        <end position="824"/>
    </location>
</feature>
<dbReference type="Gene3D" id="3.40.395.10">
    <property type="entry name" value="Adenoviral Proteinase, Chain A"/>
    <property type="match status" value="1"/>
</dbReference>
<evidence type="ECO:0000256" key="4">
    <source>
        <dbReference type="ARBA" id="ARBA00022786"/>
    </source>
</evidence>
<feature type="compositionally biased region" description="Basic and acidic residues" evidence="6">
    <location>
        <begin position="59"/>
        <end position="69"/>
    </location>
</feature>
<evidence type="ECO:0000256" key="1">
    <source>
        <dbReference type="ARBA" id="ARBA00005234"/>
    </source>
</evidence>
<feature type="compositionally biased region" description="Polar residues" evidence="6">
    <location>
        <begin position="46"/>
        <end position="56"/>
    </location>
</feature>